<name>A0A1Y5F3S1_9BACT</name>
<dbReference type="Pfam" id="PF09936">
    <property type="entry name" value="Methyltrn_RNA_4"/>
    <property type="match status" value="1"/>
</dbReference>
<gene>
    <name evidence="2" type="ORF">A9Q84_17395</name>
</gene>
<dbReference type="InterPro" id="IPR019230">
    <property type="entry name" value="RNA_MeTrfase_C_dom"/>
</dbReference>
<evidence type="ECO:0000259" key="1">
    <source>
        <dbReference type="Pfam" id="PF09936"/>
    </source>
</evidence>
<dbReference type="AlphaFoldDB" id="A0A1Y5F3S1"/>
<dbReference type="Proteomes" id="UP000196531">
    <property type="component" value="Unassembled WGS sequence"/>
</dbReference>
<reference evidence="3" key="1">
    <citation type="journal article" date="2017" name="Proc. Natl. Acad. Sci. U.S.A.">
        <title>Simulation of Deepwater Horizon oil plume reveals substrate specialization within a complex community of hydrocarbon-degraders.</title>
        <authorList>
            <person name="Hu P."/>
            <person name="Dubinsky E.A."/>
            <person name="Probst A.J."/>
            <person name="Wang J."/>
            <person name="Sieber C.M.K."/>
            <person name="Tom L.M."/>
            <person name="Gardinali P."/>
            <person name="Banfield J.F."/>
            <person name="Atlas R.M."/>
            <person name="Andersen G.L."/>
        </authorList>
    </citation>
    <scope>NUCLEOTIDE SEQUENCE [LARGE SCALE GENOMIC DNA]</scope>
</reference>
<comment type="caution">
    <text evidence="2">The sequence shown here is derived from an EMBL/GenBank/DDBJ whole genome shotgun (WGS) entry which is preliminary data.</text>
</comment>
<feature type="domain" description="tRNA (guanine-N(1)-)-methyltransferase C-terminal" evidence="1">
    <location>
        <begin position="3"/>
        <end position="184"/>
    </location>
</feature>
<protein>
    <recommendedName>
        <fullName evidence="1">tRNA (guanine-N(1)-)-methyltransferase C-terminal domain-containing protein</fullName>
    </recommendedName>
</protein>
<proteinExistence type="predicted"/>
<accession>A0A1Y5F3S1</accession>
<evidence type="ECO:0000313" key="3">
    <source>
        <dbReference type="Proteomes" id="UP000196531"/>
    </source>
</evidence>
<dbReference type="Gene3D" id="3.40.1280.10">
    <property type="match status" value="1"/>
</dbReference>
<dbReference type="InterPro" id="IPR029026">
    <property type="entry name" value="tRNA_m1G_MTases_N"/>
</dbReference>
<evidence type="ECO:0000313" key="2">
    <source>
        <dbReference type="EMBL" id="OUR94882.1"/>
    </source>
</evidence>
<dbReference type="EMBL" id="MAAO01000010">
    <property type="protein sequence ID" value="OUR94882.1"/>
    <property type="molecule type" value="Genomic_DNA"/>
</dbReference>
<sequence length="186" mass="20597">MKNLYLGLVHYPINNKKGDTVTTSVTNLDIHDIARSCKTFGVKKYFIVTPLKAQHQLVNRILGHWENDKNGSYNPDRQNALSIATLVDSVEDALSQIKEIEGVEPLLAVTGANFEKFSGEAKDLVKLGNESKRPCLLLFGTGWGLHDSVLEKSDFMLDPILGADAEGYNHLSVRSAVAIYLDRLNL</sequence>
<organism evidence="2 3">
    <name type="scientific">Halobacteriovorax marinus</name>
    <dbReference type="NCBI Taxonomy" id="97084"/>
    <lineage>
        <taxon>Bacteria</taxon>
        <taxon>Pseudomonadati</taxon>
        <taxon>Bdellovibrionota</taxon>
        <taxon>Bacteriovoracia</taxon>
        <taxon>Bacteriovoracales</taxon>
        <taxon>Halobacteriovoraceae</taxon>
        <taxon>Halobacteriovorax</taxon>
    </lineage>
</organism>
<dbReference type="CDD" id="cd18085">
    <property type="entry name" value="TM1570-like"/>
    <property type="match status" value="1"/>
</dbReference>